<keyword evidence="2" id="KW-1185">Reference proteome</keyword>
<reference evidence="1 2" key="1">
    <citation type="submission" date="2017-11" db="EMBL/GenBank/DDBJ databases">
        <title>Complete genome of a free-living desiccation-tolerant cyanobacterium and its photosynthetic adaptation to extreme terrestrial habitat.</title>
        <authorList>
            <person name="Shang J."/>
        </authorList>
    </citation>
    <scope>NUCLEOTIDE SEQUENCE [LARGE SCALE GENOMIC DNA]</scope>
    <source>
        <strain evidence="1 2">CCNUN1</strain>
    </source>
</reference>
<dbReference type="SUPFAM" id="SSF55486">
    <property type="entry name" value="Metalloproteases ('zincins'), catalytic domain"/>
    <property type="match status" value="1"/>
</dbReference>
<dbReference type="Pfam" id="PF13582">
    <property type="entry name" value="Reprolysin_3"/>
    <property type="match status" value="1"/>
</dbReference>
<proteinExistence type="predicted"/>
<keyword evidence="1" id="KW-0378">Hydrolase</keyword>
<protein>
    <submittedName>
        <fullName evidence="1">Cell wall-associated hydrolase, NlpC family</fullName>
    </submittedName>
</protein>
<dbReference type="EMBL" id="CP024785">
    <property type="protein sequence ID" value="AUB39286.1"/>
    <property type="molecule type" value="Genomic_DNA"/>
</dbReference>
<dbReference type="OrthoDB" id="9765879at2"/>
<dbReference type="Gene3D" id="3.40.390.10">
    <property type="entry name" value="Collagenase (Catalytic Domain)"/>
    <property type="match status" value="1"/>
</dbReference>
<dbReference type="RefSeq" id="WP_100900337.1">
    <property type="nucleotide sequence ID" value="NZ_CAWNNC010000001.1"/>
</dbReference>
<dbReference type="Gene3D" id="2.60.120.380">
    <property type="match status" value="1"/>
</dbReference>
<name>A0A2K8SUY8_9NOSO</name>
<dbReference type="AlphaFoldDB" id="A0A2K8SUY8"/>
<dbReference type="InterPro" id="IPR028994">
    <property type="entry name" value="Integrin_alpha_N"/>
</dbReference>
<dbReference type="SUPFAM" id="SSF69318">
    <property type="entry name" value="Integrin alpha N-terminal domain"/>
    <property type="match status" value="1"/>
</dbReference>
<dbReference type="InterPro" id="IPR024079">
    <property type="entry name" value="MetalloPept_cat_dom_sf"/>
</dbReference>
<organism evidence="1 2">
    <name type="scientific">Nostoc flagelliforme CCNUN1</name>
    <dbReference type="NCBI Taxonomy" id="2038116"/>
    <lineage>
        <taxon>Bacteria</taxon>
        <taxon>Bacillati</taxon>
        <taxon>Cyanobacteriota</taxon>
        <taxon>Cyanophyceae</taxon>
        <taxon>Nostocales</taxon>
        <taxon>Nostocaceae</taxon>
        <taxon>Nostoc</taxon>
    </lineage>
</organism>
<evidence type="ECO:0000313" key="1">
    <source>
        <dbReference type="EMBL" id="AUB39286.1"/>
    </source>
</evidence>
<dbReference type="InterPro" id="IPR041910">
    <property type="entry name" value="Alpha_h_PorB/PorC"/>
</dbReference>
<gene>
    <name evidence="1" type="ORF">COO91_05278</name>
</gene>
<dbReference type="Gene3D" id="1.10.10.1280">
    <property type="entry name" value="Alpha-helical porin B/porin C"/>
    <property type="match status" value="6"/>
</dbReference>
<dbReference type="GO" id="GO:0008237">
    <property type="term" value="F:metallopeptidase activity"/>
    <property type="evidence" value="ECO:0007669"/>
    <property type="project" value="InterPro"/>
</dbReference>
<sequence>MSVSASLDLSKTFFLNSLLGANQTIYLDFDGNITSGTFWNTSERPANIITPAFDFDNDTASFSLVELERIQYIWQRVAEDFSPFNVNVTTQAPADINDLIQSGSDDTRWGVRVAIGGSSYDWYGEGARGVAYIGSFNWNSDTPAFVFAKNTFGDDKYTADTISHEVGHTLGLEHDGRITLDEEYYYGHGSEETGWRPIMGSGYQELTQWSKGEYASANNTEDDLQIITTQNGFTYRADDSGDTIATAKPLTISSTSISSSGIIERNTDLDFYSFVTGTGLISLIVNPFSRGPNLDILAELYNSAGTLIASSNPTDLLSASITTNVVAGNYYLKIDGIGKENPLLTGYTDYGSLGQYFISGTLNFLNIQRWATGQGGFWDTQKWLVGDFNADRKDDLVNVFNDGGLASIDTHLSNGESFGIQRWATGQGGFWDTQKWLVGDFNADGKDDLVNVFNDGGLASIDTHLSNGESFDFQRWATGQGGFWDTQKWLVGDFNGDRKDDLVNIFNDGGLASIDIHLSNGESFDFQRWATGQGGFWDTQKWLVGDFNADGKDDLVNVFNDGGLASIDIHLSNGESFDFQRWATGQGGFGDTQKWLVGDFNADGKDDLVNVFNDGGLASIDIHLSNGESFDFQRWATGQGGFGDTQKWLVGDFNADRKDDLVNVFNDGGLATIDTHILIT</sequence>
<dbReference type="KEGG" id="nfl:COO91_05278"/>
<accession>A0A2K8SUY8</accession>
<evidence type="ECO:0000313" key="2">
    <source>
        <dbReference type="Proteomes" id="UP000232003"/>
    </source>
</evidence>
<dbReference type="Proteomes" id="UP000232003">
    <property type="component" value="Chromosome"/>
</dbReference>